<evidence type="ECO:0000256" key="9">
    <source>
        <dbReference type="ARBA" id="ARBA00023170"/>
    </source>
</evidence>
<accession>A0A8J2PKN1</accession>
<sequence>MQRIDSWNVNTKYLEEYEISRRCSLRIAAAPNSASIPNELFSIEIPKILTASEKLTVGRNVLSKTNPENNVNLFRFVSHFEIYLIFLQYLLVQWPETYHNRIERSAPFHSSLSPKSIHHVFVGSGTEIESTLKHIHWEKIPLKTFINTGYFMLPDFIDRLPSFSNPETKEVSMNKLRNGHFRCDAFPTKLHMLFDHKRNIIGGTTFEFLRTLGNYYNFTFDLKAEGYRNLNQNPNGTWNGFFGKLIRDEIDLAFSLQNNYQRDPYVDFTTHTMNLNLIFFAPLPRVRVNWQAIFYPFEPQVWVCIGMSFCTITTLLYLKLKLQPKGANDSTNVEKLYIAIILPVGGFLQESQKIPRSVRLIVGMFLFYSIILGICFNSNLISFLTFPESDPVPSTAEELADMRNFRAEIVYYPGAACDVLFRTTSNPMYLAIKEKLRRVMIPRANESMLRTALGHNSQVTFDWDVVGMVNAAHYLIVRNNFSPVKISKPMISVGTGVLLQKYSQFTPGISENVDKLVSTGHFQHWFNQLIKTVKQENTKRMKVLRHRNDDNYQQLERVMIEEISMSSAKPFTLEHFIVCFVSLFGGSVIAGISFLVEVRFILLQKIKMLTKVNKIGCWG</sequence>
<keyword evidence="11" id="KW-1071">Ligand-gated ion channel</keyword>
<evidence type="ECO:0000256" key="11">
    <source>
        <dbReference type="ARBA" id="ARBA00023286"/>
    </source>
</evidence>
<evidence type="ECO:0000256" key="10">
    <source>
        <dbReference type="ARBA" id="ARBA00023180"/>
    </source>
</evidence>
<dbReference type="GO" id="GO:0050906">
    <property type="term" value="P:detection of stimulus involved in sensory perception"/>
    <property type="evidence" value="ECO:0007669"/>
    <property type="project" value="UniProtKB-ARBA"/>
</dbReference>
<evidence type="ECO:0000256" key="1">
    <source>
        <dbReference type="ARBA" id="ARBA00004651"/>
    </source>
</evidence>
<name>A0A8J2PKN1_9HEXA</name>
<dbReference type="InterPro" id="IPR052192">
    <property type="entry name" value="Insect_Ionotropic_Sensory_Rcpt"/>
</dbReference>
<evidence type="ECO:0000256" key="5">
    <source>
        <dbReference type="ARBA" id="ARBA00022692"/>
    </source>
</evidence>
<keyword evidence="10" id="KW-0325">Glycoprotein</keyword>
<feature type="domain" description="Ionotropic glutamate receptor L-glutamate and glycine-binding" evidence="15">
    <location>
        <begin position="200"/>
        <end position="278"/>
    </location>
</feature>
<organism evidence="16 17">
    <name type="scientific">Allacma fusca</name>
    <dbReference type="NCBI Taxonomy" id="39272"/>
    <lineage>
        <taxon>Eukaryota</taxon>
        <taxon>Metazoa</taxon>
        <taxon>Ecdysozoa</taxon>
        <taxon>Arthropoda</taxon>
        <taxon>Hexapoda</taxon>
        <taxon>Collembola</taxon>
        <taxon>Symphypleona</taxon>
        <taxon>Sminthuridae</taxon>
        <taxon>Allacma</taxon>
    </lineage>
</organism>
<dbReference type="EMBL" id="CAJVCH010541455">
    <property type="protein sequence ID" value="CAG7826874.1"/>
    <property type="molecule type" value="Genomic_DNA"/>
</dbReference>
<dbReference type="Pfam" id="PF10613">
    <property type="entry name" value="Lig_chan-Glu_bd"/>
    <property type="match status" value="1"/>
</dbReference>
<keyword evidence="9" id="KW-0675">Receptor</keyword>
<keyword evidence="12" id="KW-0407">Ion channel</keyword>
<comment type="subcellular location">
    <subcellularLocation>
        <location evidence="1">Cell membrane</location>
        <topology evidence="1">Multi-pass membrane protein</topology>
    </subcellularLocation>
</comment>
<feature type="domain" description="Ionotropic glutamate receptor C-terminal" evidence="14">
    <location>
        <begin position="300"/>
        <end position="555"/>
    </location>
</feature>
<evidence type="ECO:0000313" key="16">
    <source>
        <dbReference type="EMBL" id="CAG7826874.1"/>
    </source>
</evidence>
<evidence type="ECO:0000256" key="6">
    <source>
        <dbReference type="ARBA" id="ARBA00022989"/>
    </source>
</evidence>
<protein>
    <recommendedName>
        <fullName evidence="18">Ionotropic receptor</fullName>
    </recommendedName>
</protein>
<feature type="transmembrane region" description="Helical" evidence="13">
    <location>
        <begin position="575"/>
        <end position="602"/>
    </location>
</feature>
<dbReference type="Proteomes" id="UP000708208">
    <property type="component" value="Unassembled WGS sequence"/>
</dbReference>
<evidence type="ECO:0008006" key="18">
    <source>
        <dbReference type="Google" id="ProtNLM"/>
    </source>
</evidence>
<evidence type="ECO:0000256" key="8">
    <source>
        <dbReference type="ARBA" id="ARBA00023136"/>
    </source>
</evidence>
<dbReference type="GO" id="GO:0015276">
    <property type="term" value="F:ligand-gated monoatomic ion channel activity"/>
    <property type="evidence" value="ECO:0007669"/>
    <property type="project" value="InterPro"/>
</dbReference>
<feature type="transmembrane region" description="Helical" evidence="13">
    <location>
        <begin position="300"/>
        <end position="318"/>
    </location>
</feature>
<evidence type="ECO:0000313" key="17">
    <source>
        <dbReference type="Proteomes" id="UP000708208"/>
    </source>
</evidence>
<comment type="similarity">
    <text evidence="2">Belongs to the glutamate-gated ion channel (TC 1.A.10.1) family.</text>
</comment>
<evidence type="ECO:0000259" key="14">
    <source>
        <dbReference type="Pfam" id="PF00060"/>
    </source>
</evidence>
<evidence type="ECO:0000256" key="7">
    <source>
        <dbReference type="ARBA" id="ARBA00023065"/>
    </source>
</evidence>
<comment type="caution">
    <text evidence="16">The sequence shown here is derived from an EMBL/GenBank/DDBJ whole genome shotgun (WGS) entry which is preliminary data.</text>
</comment>
<dbReference type="PANTHER" id="PTHR42643:SF36">
    <property type="entry name" value="IONOTROPIC RECEPTOR 84A"/>
    <property type="match status" value="1"/>
</dbReference>
<dbReference type="Pfam" id="PF00060">
    <property type="entry name" value="Lig_chan"/>
    <property type="match status" value="1"/>
</dbReference>
<evidence type="ECO:0000256" key="3">
    <source>
        <dbReference type="ARBA" id="ARBA00022448"/>
    </source>
</evidence>
<feature type="transmembrane region" description="Helical" evidence="13">
    <location>
        <begin position="360"/>
        <end position="384"/>
    </location>
</feature>
<keyword evidence="3" id="KW-0813">Transport</keyword>
<keyword evidence="17" id="KW-1185">Reference proteome</keyword>
<dbReference type="InterPro" id="IPR001320">
    <property type="entry name" value="Iontro_rcpt_C"/>
</dbReference>
<dbReference type="AlphaFoldDB" id="A0A8J2PKN1"/>
<keyword evidence="8 13" id="KW-0472">Membrane</keyword>
<evidence type="ECO:0000256" key="4">
    <source>
        <dbReference type="ARBA" id="ARBA00022475"/>
    </source>
</evidence>
<dbReference type="GO" id="GO:0005886">
    <property type="term" value="C:plasma membrane"/>
    <property type="evidence" value="ECO:0007669"/>
    <property type="project" value="UniProtKB-SubCell"/>
</dbReference>
<dbReference type="OrthoDB" id="6614738at2759"/>
<keyword evidence="4" id="KW-1003">Cell membrane</keyword>
<dbReference type="InterPro" id="IPR019594">
    <property type="entry name" value="Glu/Gly-bd"/>
</dbReference>
<evidence type="ECO:0000256" key="12">
    <source>
        <dbReference type="ARBA" id="ARBA00023303"/>
    </source>
</evidence>
<proteinExistence type="inferred from homology"/>
<keyword evidence="5 13" id="KW-0812">Transmembrane</keyword>
<keyword evidence="6 13" id="KW-1133">Transmembrane helix</keyword>
<dbReference type="PANTHER" id="PTHR42643">
    <property type="entry name" value="IONOTROPIC RECEPTOR 20A-RELATED"/>
    <property type="match status" value="1"/>
</dbReference>
<evidence type="ECO:0000259" key="15">
    <source>
        <dbReference type="Pfam" id="PF10613"/>
    </source>
</evidence>
<keyword evidence="7" id="KW-0406">Ion transport</keyword>
<evidence type="ECO:0000256" key="13">
    <source>
        <dbReference type="SAM" id="Phobius"/>
    </source>
</evidence>
<gene>
    <name evidence="16" type="ORF">AFUS01_LOCUS36906</name>
</gene>
<evidence type="ECO:0000256" key="2">
    <source>
        <dbReference type="ARBA" id="ARBA00008685"/>
    </source>
</evidence>
<reference evidence="16" key="1">
    <citation type="submission" date="2021-06" db="EMBL/GenBank/DDBJ databases">
        <authorList>
            <person name="Hodson N. C."/>
            <person name="Mongue J. A."/>
            <person name="Jaron S. K."/>
        </authorList>
    </citation>
    <scope>NUCLEOTIDE SEQUENCE</scope>
</reference>